<organism evidence="4 5">
    <name type="scientific">Grass carp reovirus</name>
    <name type="common">GCRV</name>
    <dbReference type="NCBI Taxonomy" id="128987"/>
    <lineage>
        <taxon>Viruses</taxon>
        <taxon>Riboviria</taxon>
        <taxon>Orthornavirae</taxon>
        <taxon>Duplornaviricota</taxon>
        <taxon>Resentoviricetes</taxon>
        <taxon>Reovirales</taxon>
        <taxon>Spinareoviridae</taxon>
        <taxon>Aquareovirus</taxon>
        <taxon>Aquareovirus ctenopharyngodontis</taxon>
    </lineage>
</organism>
<dbReference type="GO" id="GO:0019028">
    <property type="term" value="C:viral capsid"/>
    <property type="evidence" value="ECO:0007669"/>
    <property type="project" value="UniProtKB-KW"/>
</dbReference>
<dbReference type="Pfam" id="PF03084">
    <property type="entry name" value="Sigma_1_2"/>
    <property type="match status" value="1"/>
</dbReference>
<evidence type="ECO:0000256" key="2">
    <source>
        <dbReference type="ARBA" id="ARBA00022561"/>
    </source>
</evidence>
<evidence type="ECO:0000313" key="4">
    <source>
        <dbReference type="EMBL" id="ANE37530.1"/>
    </source>
</evidence>
<evidence type="ECO:0000256" key="3">
    <source>
        <dbReference type="ARBA" id="ARBA00022844"/>
    </source>
</evidence>
<dbReference type="Proteomes" id="UP000142911">
    <property type="component" value="Genome"/>
</dbReference>
<sequence>MAQRQFFGLTYNFYGQPAPLFDLNDLQELAGCYARPWTSRFSHLAISTGSLPVWSARYPSVASRNIIVNTLLGAHLNPFAGGQITSHQGITWRDPVLSSLAPVPAIQPPPVWAVAENVPLDSNNYPTYVLNLSSMWPINQDVHIMTMWALSDQGPIYHLEVPVDPMPAATTAALMAYIGVPIAHLAQTAYRFAGQLPQSPDSTMVSTIRWLSAIWFGSLTGRLNRSRTCNGFYFEFAKPALNPDQAVLKWNDGARAAPPAAAQSSYMRCISPHWQHQIVEVAGALMSQSVTAVTGLPALIDEATLPAWSQGVANLTGNGQGVVPCLDYNPVPMAAARHLQWRQDGLITAAQEAQLNNDYTAYALTIERHLTAMLVANPIAAGRMPIQPFNAADFGQAGQTAAAVALAQAMFV</sequence>
<keyword evidence="3" id="KW-0946">Virion</keyword>
<dbReference type="Gene3D" id="1.10.287.1520">
    <property type="match status" value="1"/>
</dbReference>
<accession>A0A172T0M0</accession>
<name>A0A172T0M0_GCRV</name>
<dbReference type="EMBL" id="KU240081">
    <property type="protein sequence ID" value="ANE37530.1"/>
    <property type="molecule type" value="Genomic_RNA"/>
</dbReference>
<dbReference type="InterPro" id="IPR004317">
    <property type="entry name" value="Sigma_1_2_reovir"/>
</dbReference>
<evidence type="ECO:0000256" key="1">
    <source>
        <dbReference type="ARBA" id="ARBA00004328"/>
    </source>
</evidence>
<comment type="subcellular location">
    <subcellularLocation>
        <location evidence="1">Virion</location>
    </subcellularLocation>
</comment>
<keyword evidence="2" id="KW-0167">Capsid protein</keyword>
<reference evidence="4 5" key="1">
    <citation type="submission" date="2015-12" db="EMBL/GenBank/DDBJ databases">
        <title>Complete genome characterization of a novel reovirus from grass carp in China.</title>
        <authorList>
            <person name="Zeng W."/>
            <person name="Li X."/>
            <person name="Wang Q."/>
            <person name="Wang Y."/>
            <person name="Li Y."/>
            <person name="Song X."/>
            <person name="Liu C."/>
            <person name="Shi C."/>
            <person name="Fang X."/>
            <person name="Wu S."/>
        </authorList>
    </citation>
    <scope>NUCLEOTIDE SEQUENCE [LARGE SCALE GENOMIC DNA]</scope>
    <source>
        <strain evidence="4">GZ1208</strain>
    </source>
</reference>
<protein>
    <submittedName>
        <fullName evidence="4">Core protein VP6</fullName>
    </submittedName>
</protein>
<evidence type="ECO:0000313" key="5">
    <source>
        <dbReference type="Proteomes" id="UP000142911"/>
    </source>
</evidence>
<proteinExistence type="predicted"/>